<evidence type="ECO:0000259" key="1">
    <source>
        <dbReference type="Pfam" id="PF01797"/>
    </source>
</evidence>
<dbReference type="SUPFAM" id="SSF143422">
    <property type="entry name" value="Transposase IS200-like"/>
    <property type="match status" value="1"/>
</dbReference>
<dbReference type="PANTHER" id="PTHR36966:SF1">
    <property type="entry name" value="REP-ASSOCIATED TYROSINE TRANSPOSASE"/>
    <property type="match status" value="1"/>
</dbReference>
<reference evidence="2" key="1">
    <citation type="submission" date="2022-09" db="EMBL/GenBank/DDBJ databases">
        <title>Comparative genomics and taxonomic characterization of three novel marine species of genus Reichenbachiella exhibiting antioxidant and polysaccharide degradation activities.</title>
        <authorList>
            <person name="Muhammad N."/>
            <person name="Lee Y.-J."/>
            <person name="Ko J."/>
            <person name="Kim S.-G."/>
        </authorList>
    </citation>
    <scope>NUCLEOTIDE SEQUENCE</scope>
    <source>
        <strain evidence="2">BKB1-1</strain>
    </source>
</reference>
<dbReference type="PANTHER" id="PTHR36966">
    <property type="entry name" value="REP-ASSOCIATED TYROSINE TRANSPOSASE"/>
    <property type="match status" value="1"/>
</dbReference>
<dbReference type="Pfam" id="PF01797">
    <property type="entry name" value="Y1_Tnp"/>
    <property type="match status" value="1"/>
</dbReference>
<keyword evidence="3" id="KW-1185">Reference proteome</keyword>
<dbReference type="InterPro" id="IPR036515">
    <property type="entry name" value="Transposase_17_sf"/>
</dbReference>
<dbReference type="EMBL" id="CP106679">
    <property type="protein sequence ID" value="UXP33667.1"/>
    <property type="molecule type" value="Genomic_DNA"/>
</dbReference>
<dbReference type="RefSeq" id="WP_262311096.1">
    <property type="nucleotide sequence ID" value="NZ_CP106679.1"/>
</dbReference>
<gene>
    <name evidence="2" type="ORF">N6H18_06835</name>
</gene>
<name>A0ABY6CT27_9BACT</name>
<evidence type="ECO:0000313" key="2">
    <source>
        <dbReference type="EMBL" id="UXP33667.1"/>
    </source>
</evidence>
<organism evidence="2 3">
    <name type="scientific">Reichenbachiella agarivorans</name>
    <dbReference type="NCBI Taxonomy" id="2979464"/>
    <lineage>
        <taxon>Bacteria</taxon>
        <taxon>Pseudomonadati</taxon>
        <taxon>Bacteroidota</taxon>
        <taxon>Cytophagia</taxon>
        <taxon>Cytophagales</taxon>
        <taxon>Reichenbachiellaceae</taxon>
        <taxon>Reichenbachiella</taxon>
    </lineage>
</organism>
<dbReference type="InterPro" id="IPR002686">
    <property type="entry name" value="Transposase_17"/>
</dbReference>
<dbReference type="Proteomes" id="UP001065174">
    <property type="component" value="Chromosome"/>
</dbReference>
<dbReference type="Gene3D" id="3.30.70.1290">
    <property type="entry name" value="Transposase IS200-like"/>
    <property type="match status" value="1"/>
</dbReference>
<proteinExistence type="predicted"/>
<evidence type="ECO:0000313" key="3">
    <source>
        <dbReference type="Proteomes" id="UP001065174"/>
    </source>
</evidence>
<accession>A0ABY6CT27</accession>
<dbReference type="InterPro" id="IPR052715">
    <property type="entry name" value="RAYT_transposase"/>
</dbReference>
<feature type="domain" description="Transposase IS200-like" evidence="1">
    <location>
        <begin position="10"/>
        <end position="81"/>
    </location>
</feature>
<sequence length="100" mass="11432">MPACRQTGVDVFTRDAYRQIVIDSLSYCQKEKELVIHAWVLMSNHMHMIISRSDTGASFSHIVRDFKKYCSSQIIRSIEGNTEKVGEIACLSADRDVMDF</sequence>
<protein>
    <submittedName>
        <fullName evidence="2">Transposase</fullName>
    </submittedName>
</protein>